<reference evidence="2" key="1">
    <citation type="journal article" date="2011" name="Proc. Natl. Acad. Sci. U.S.A.">
        <title>Obligate biotrophy features unraveled by the genomic analysis of rust fungi.</title>
        <authorList>
            <person name="Duplessis S."/>
            <person name="Cuomo C.A."/>
            <person name="Lin Y.-C."/>
            <person name="Aerts A."/>
            <person name="Tisserant E."/>
            <person name="Veneault-Fourrey C."/>
            <person name="Joly D.L."/>
            <person name="Hacquard S."/>
            <person name="Amselem J."/>
            <person name="Cantarel B.L."/>
            <person name="Chiu R."/>
            <person name="Coutinho P.M."/>
            <person name="Feau N."/>
            <person name="Field M."/>
            <person name="Frey P."/>
            <person name="Gelhaye E."/>
            <person name="Goldberg J."/>
            <person name="Grabherr M.G."/>
            <person name="Kodira C.D."/>
            <person name="Kohler A."/>
            <person name="Kuees U."/>
            <person name="Lindquist E.A."/>
            <person name="Lucas S.M."/>
            <person name="Mago R."/>
            <person name="Mauceli E."/>
            <person name="Morin E."/>
            <person name="Murat C."/>
            <person name="Pangilinan J.L."/>
            <person name="Park R."/>
            <person name="Pearson M."/>
            <person name="Quesneville H."/>
            <person name="Rouhier N."/>
            <person name="Sakthikumar S."/>
            <person name="Salamov A.A."/>
            <person name="Schmutz J."/>
            <person name="Selles B."/>
            <person name="Shapiro H."/>
            <person name="Tanguay P."/>
            <person name="Tuskan G.A."/>
            <person name="Henrissat B."/>
            <person name="Van de Peer Y."/>
            <person name="Rouze P."/>
            <person name="Ellis J.G."/>
            <person name="Dodds P.N."/>
            <person name="Schein J.E."/>
            <person name="Zhong S."/>
            <person name="Hamelin R.C."/>
            <person name="Grigoriev I.V."/>
            <person name="Szabo L.J."/>
            <person name="Martin F."/>
        </authorList>
    </citation>
    <scope>NUCLEOTIDE SEQUENCE [LARGE SCALE GENOMIC DNA]</scope>
    <source>
        <strain evidence="2">CRL 75-36-700-3 / race SCCL</strain>
    </source>
</reference>
<dbReference type="RefSeq" id="XP_003890475.1">
    <property type="nucleotide sequence ID" value="XM_003890426.1"/>
</dbReference>
<accession>H6QPT2</accession>
<dbReference type="Proteomes" id="UP000008783">
    <property type="component" value="Unassembled WGS sequence"/>
</dbReference>
<organism evidence="1 2">
    <name type="scientific">Puccinia graminis f. sp. tritici (strain CRL 75-36-700-3 / race SCCL)</name>
    <name type="common">Black stem rust fungus</name>
    <dbReference type="NCBI Taxonomy" id="418459"/>
    <lineage>
        <taxon>Eukaryota</taxon>
        <taxon>Fungi</taxon>
        <taxon>Dikarya</taxon>
        <taxon>Basidiomycota</taxon>
        <taxon>Pucciniomycotina</taxon>
        <taxon>Pucciniomycetes</taxon>
        <taxon>Pucciniales</taxon>
        <taxon>Pucciniaceae</taxon>
        <taxon>Puccinia</taxon>
    </lineage>
</organism>
<dbReference type="EMBL" id="DS178267">
    <property type="protein sequence ID" value="EHS64319.1"/>
    <property type="molecule type" value="Genomic_DNA"/>
</dbReference>
<sequence length="279" mass="31491">MSHSRIDESTRCSQSDPNRTRMLYSQIGLRYLNLSGPPHFPDRYDPCATFRHAVRIEVIAQHSGNPIQIGRPPGQASKQSGGDHPPLLLRMLRDPWIRFQTETLLNGASQESGLSGLIDSFSSLGNDDTRPQQIRPYKVLVTEELERIHDTYFALWYQIVNPPNPLVIFNQVDIRSSVFLTFDLSHTLATDGAGVLKGTFANVWSLGCGPPSRFRPKGIDAGPDCEPAEQLKIFNLPFVFPGVSKILYIDQASRNIYRIGGSSAQRVAWRKWNENEWRE</sequence>
<protein>
    <submittedName>
        <fullName evidence="1">Uncharacterized protein</fullName>
    </submittedName>
</protein>
<dbReference type="InParanoid" id="H6QPT2"/>
<proteinExistence type="predicted"/>
<dbReference type="AlphaFoldDB" id="H6QPT2"/>
<dbReference type="GeneID" id="13542986"/>
<name>H6QPT2_PUCGT</name>
<dbReference type="KEGG" id="pgr:PGTG_20930"/>
<gene>
    <name evidence="1" type="ORF">PGTG_20930</name>
</gene>
<keyword evidence="2" id="KW-1185">Reference proteome</keyword>
<evidence type="ECO:0000313" key="2">
    <source>
        <dbReference type="Proteomes" id="UP000008783"/>
    </source>
</evidence>
<evidence type="ECO:0000313" key="1">
    <source>
        <dbReference type="EMBL" id="EHS64319.1"/>
    </source>
</evidence>
<dbReference type="VEuPathDB" id="FungiDB:PGTG_20930"/>
<dbReference type="HOGENOM" id="CLU_087064_0_0_1"/>